<keyword evidence="5" id="KW-0472">Membrane</keyword>
<dbReference type="EMBL" id="UAVB01000001">
    <property type="protein sequence ID" value="SQA17815.1"/>
    <property type="molecule type" value="Genomic_DNA"/>
</dbReference>
<dbReference type="Proteomes" id="UP000250200">
    <property type="component" value="Unassembled WGS sequence"/>
</dbReference>
<evidence type="ECO:0000256" key="3">
    <source>
        <dbReference type="ARBA" id="ARBA00022729"/>
    </source>
</evidence>
<feature type="transmembrane region" description="Helical" evidence="5">
    <location>
        <begin position="7"/>
        <end position="28"/>
    </location>
</feature>
<evidence type="ECO:0000313" key="7">
    <source>
        <dbReference type="EMBL" id="SQA17815.1"/>
    </source>
</evidence>
<evidence type="ECO:0000256" key="1">
    <source>
        <dbReference type="ARBA" id="ARBA00004613"/>
    </source>
</evidence>
<dbReference type="AlphaFoldDB" id="A0A076YW88"/>
<dbReference type="Proteomes" id="UP000035346">
    <property type="component" value="Unassembled WGS sequence"/>
</dbReference>
<gene>
    <name evidence="7" type="ORF">NCTC8181_00777</name>
    <name evidence="8" type="ORF">NCTC8185_00625</name>
    <name evidence="6" type="ORF">WA04_11185</name>
</gene>
<sequence>MKIDKKELLALIASIILLIFASVTFFLFKDHGTTQMDTVESSVNHVSDSQLTEVQDMLDKFEKKPSEKLLKDVELALNKLSNSSKKEALQKRFKKAKDKYLKDEADKKATKDATDLVEILEQAPSEENVLKAEAAVNKLTVKESKEALQKRIDTVKTQYGLIGNQTPSSSVAETTEQGTANPASQDTSSYVNQNVAPTYEQPQTNNTPVTPGVNNTVPTPGTGTVPATNGTGVAQ</sequence>
<comment type="subcellular location">
    <subcellularLocation>
        <location evidence="1">Secreted</location>
    </subcellularLocation>
</comment>
<evidence type="ECO:0000313" key="9">
    <source>
        <dbReference type="Proteomes" id="UP000035346"/>
    </source>
</evidence>
<dbReference type="EMBL" id="LBKL01000100">
    <property type="protein sequence ID" value="KLL35258.1"/>
    <property type="molecule type" value="Genomic_DNA"/>
</dbReference>
<keyword evidence="2" id="KW-0964">Secreted</keyword>
<dbReference type="InterPro" id="IPR041909">
    <property type="entry name" value="Sbi_C3_db_domIV"/>
</dbReference>
<evidence type="ECO:0000313" key="10">
    <source>
        <dbReference type="Proteomes" id="UP000250200"/>
    </source>
</evidence>
<keyword evidence="3" id="KW-0732">Signal</keyword>
<evidence type="ECO:0000313" key="11">
    <source>
        <dbReference type="Proteomes" id="UP000254076"/>
    </source>
</evidence>
<comment type="caution">
    <text evidence="8">The sequence shown here is derived from an EMBL/GenBank/DDBJ whole genome shotgun (WGS) entry which is preliminary data.</text>
</comment>
<name>A0A076YW88_STRAG</name>
<feature type="compositionally biased region" description="Low complexity" evidence="4">
    <location>
        <begin position="204"/>
        <end position="235"/>
    </location>
</feature>
<evidence type="ECO:0000256" key="4">
    <source>
        <dbReference type="SAM" id="MobiDB-lite"/>
    </source>
</evidence>
<organism evidence="8 11">
    <name type="scientific">Streptococcus agalactiae</name>
    <dbReference type="NCBI Taxonomy" id="1311"/>
    <lineage>
        <taxon>Bacteria</taxon>
        <taxon>Bacillati</taxon>
        <taxon>Bacillota</taxon>
        <taxon>Bacilli</taxon>
        <taxon>Lactobacillales</taxon>
        <taxon>Streptococcaceae</taxon>
        <taxon>Streptococcus</taxon>
    </lineage>
</organism>
<reference evidence="10 11" key="2">
    <citation type="submission" date="2018-06" db="EMBL/GenBank/DDBJ databases">
        <authorList>
            <consortium name="Pathogen Informatics"/>
            <person name="Doyle S."/>
        </authorList>
    </citation>
    <scope>NUCLEOTIDE SEQUENCE [LARGE SCALE GENOMIC DNA]</scope>
    <source>
        <strain evidence="7 10">NCTC8181</strain>
        <strain evidence="8 11">NCTC8185</strain>
    </source>
</reference>
<dbReference type="Proteomes" id="UP000254076">
    <property type="component" value="Unassembled WGS sequence"/>
</dbReference>
<evidence type="ECO:0000313" key="6">
    <source>
        <dbReference type="EMBL" id="KLL35258.1"/>
    </source>
</evidence>
<dbReference type="EMBL" id="UHEQ01000004">
    <property type="protein sequence ID" value="SUN13441.1"/>
    <property type="molecule type" value="Genomic_DNA"/>
</dbReference>
<evidence type="ECO:0000313" key="8">
    <source>
        <dbReference type="EMBL" id="SUN13441.1"/>
    </source>
</evidence>
<dbReference type="Gene3D" id="1.10.10.1270">
    <property type="entry name" value="Sbi, C3 binding domain IV"/>
    <property type="match status" value="1"/>
</dbReference>
<keyword evidence="5" id="KW-0812">Transmembrane</keyword>
<evidence type="ECO:0000256" key="2">
    <source>
        <dbReference type="ARBA" id="ARBA00022525"/>
    </source>
</evidence>
<evidence type="ECO:0000256" key="5">
    <source>
        <dbReference type="SAM" id="Phobius"/>
    </source>
</evidence>
<keyword evidence="5" id="KW-1133">Transmembrane helix</keyword>
<feature type="region of interest" description="Disordered" evidence="4">
    <location>
        <begin position="161"/>
        <end position="235"/>
    </location>
</feature>
<dbReference type="GO" id="GO:0005576">
    <property type="term" value="C:extracellular region"/>
    <property type="evidence" value="ECO:0007669"/>
    <property type="project" value="UniProtKB-SubCell"/>
</dbReference>
<reference evidence="6 9" key="1">
    <citation type="journal article" date="2015" name="PLoS ONE">
        <title>Genomic analysis reveals the molecular basis for capsule loss in the group B streptococcus population.</title>
        <authorList>
            <consortium name="DEVANI Consortium"/>
            <person name="Rosini R."/>
            <person name="Campisi E."/>
            <person name="De Chiara M."/>
            <person name="Tettelin H."/>
            <person name="Rinaudo D."/>
            <person name="Toniolo C."/>
            <person name="Metruccio M."/>
            <person name="Guidotti S."/>
            <person name="Sorensen U.B."/>
            <person name="Kilian M."/>
            <person name="Ramirez M."/>
            <person name="Janulczyk R."/>
            <person name="Donati C."/>
            <person name="Grandi G."/>
            <person name="Margarit I."/>
        </authorList>
    </citation>
    <scope>NUCLEOTIDE SEQUENCE [LARGE SCALE GENOMIC DNA]</scope>
    <source>
        <strain evidence="6 9">DK-B-USS-215</strain>
    </source>
</reference>
<feature type="compositionally biased region" description="Polar residues" evidence="4">
    <location>
        <begin position="163"/>
        <end position="203"/>
    </location>
</feature>
<protein>
    <submittedName>
        <fullName evidence="6">Peptidase</fullName>
    </submittedName>
</protein>
<proteinExistence type="predicted"/>
<accession>A0A076YW88</accession>
<dbReference type="RefSeq" id="WP_000687006.1">
    <property type="nucleotide sequence ID" value="NZ_CAACXY010000016.1"/>
</dbReference>